<evidence type="ECO:0000313" key="8">
    <source>
        <dbReference type="Proteomes" id="UP001596053"/>
    </source>
</evidence>
<evidence type="ECO:0000256" key="5">
    <source>
        <dbReference type="HAMAP-Rule" id="MF_00265"/>
    </source>
</evidence>
<dbReference type="HAMAP" id="MF_00265">
    <property type="entry name" value="VapC_Nob1"/>
    <property type="match status" value="1"/>
</dbReference>
<feature type="domain" description="PIN" evidence="6">
    <location>
        <begin position="3"/>
        <end position="139"/>
    </location>
</feature>
<dbReference type="CDD" id="cd09871">
    <property type="entry name" value="PIN_MtVapC28-VapC30-like"/>
    <property type="match status" value="1"/>
</dbReference>
<name>A0ABW0IZ35_9HYPH</name>
<comment type="caution">
    <text evidence="7">The sequence shown here is derived from an EMBL/GenBank/DDBJ whole genome shotgun (WGS) entry which is preliminary data.</text>
</comment>
<dbReference type="InterPro" id="IPR022907">
    <property type="entry name" value="VapC_family"/>
</dbReference>
<keyword evidence="2 5" id="KW-0540">Nuclease</keyword>
<keyword evidence="4 5" id="KW-0378">Hydrolase</keyword>
<accession>A0ABW0IZ35</accession>
<dbReference type="InterPro" id="IPR029060">
    <property type="entry name" value="PIN-like_dom_sf"/>
</dbReference>
<keyword evidence="5" id="KW-0800">Toxin</keyword>
<keyword evidence="3 5" id="KW-0479">Metal-binding</keyword>
<evidence type="ECO:0000256" key="1">
    <source>
        <dbReference type="ARBA" id="ARBA00022649"/>
    </source>
</evidence>
<organism evidence="7 8">
    <name type="scientific">Bosea eneae</name>
    <dbReference type="NCBI Taxonomy" id="151454"/>
    <lineage>
        <taxon>Bacteria</taxon>
        <taxon>Pseudomonadati</taxon>
        <taxon>Pseudomonadota</taxon>
        <taxon>Alphaproteobacteria</taxon>
        <taxon>Hyphomicrobiales</taxon>
        <taxon>Boseaceae</taxon>
        <taxon>Bosea</taxon>
    </lineage>
</organism>
<dbReference type="Proteomes" id="UP001596053">
    <property type="component" value="Unassembled WGS sequence"/>
</dbReference>
<dbReference type="InterPro" id="IPR002716">
    <property type="entry name" value="PIN_dom"/>
</dbReference>
<proteinExistence type="inferred from homology"/>
<comment type="similarity">
    <text evidence="5">Belongs to the PINc/VapC protein family.</text>
</comment>
<dbReference type="RefSeq" id="WP_377801492.1">
    <property type="nucleotide sequence ID" value="NZ_JBHSLW010000076.1"/>
</dbReference>
<evidence type="ECO:0000259" key="6">
    <source>
        <dbReference type="Pfam" id="PF01850"/>
    </source>
</evidence>
<reference evidence="8" key="1">
    <citation type="journal article" date="2019" name="Int. J. Syst. Evol. Microbiol.">
        <title>The Global Catalogue of Microorganisms (GCM) 10K type strain sequencing project: providing services to taxonomists for standard genome sequencing and annotation.</title>
        <authorList>
            <consortium name="The Broad Institute Genomics Platform"/>
            <consortium name="The Broad Institute Genome Sequencing Center for Infectious Disease"/>
            <person name="Wu L."/>
            <person name="Ma J."/>
        </authorList>
    </citation>
    <scope>NUCLEOTIDE SEQUENCE [LARGE SCALE GENOMIC DNA]</scope>
    <source>
        <strain evidence="8">NCAIM B.01391</strain>
    </source>
</reference>
<dbReference type="SUPFAM" id="SSF88723">
    <property type="entry name" value="PIN domain-like"/>
    <property type="match status" value="1"/>
</dbReference>
<dbReference type="EC" id="3.1.-.-" evidence="5"/>
<keyword evidence="1 5" id="KW-1277">Toxin-antitoxin system</keyword>
<comment type="function">
    <text evidence="5">Toxic component of a toxin-antitoxin (TA) system. An RNase.</text>
</comment>
<gene>
    <name evidence="5" type="primary">vapC</name>
    <name evidence="7" type="ORF">ACFPOB_27755</name>
</gene>
<keyword evidence="5" id="KW-0460">Magnesium</keyword>
<evidence type="ECO:0000313" key="7">
    <source>
        <dbReference type="EMBL" id="MFC5423342.1"/>
    </source>
</evidence>
<evidence type="ECO:0000256" key="4">
    <source>
        <dbReference type="ARBA" id="ARBA00022801"/>
    </source>
</evidence>
<feature type="binding site" evidence="5">
    <location>
        <position position="114"/>
    </location>
    <ligand>
        <name>Mg(2+)</name>
        <dbReference type="ChEBI" id="CHEBI:18420"/>
    </ligand>
</feature>
<dbReference type="Gene3D" id="3.40.50.1010">
    <property type="entry name" value="5'-nuclease"/>
    <property type="match status" value="1"/>
</dbReference>
<feature type="binding site" evidence="5">
    <location>
        <position position="5"/>
    </location>
    <ligand>
        <name>Mg(2+)</name>
        <dbReference type="ChEBI" id="CHEBI:18420"/>
    </ligand>
</feature>
<comment type="cofactor">
    <cofactor evidence="5">
        <name>Mg(2+)</name>
        <dbReference type="ChEBI" id="CHEBI:18420"/>
    </cofactor>
</comment>
<sequence>MTYLDASVIVAILGREDDSEALLDRLEAAPAPFLVSPPGLFEAVMSLAAKKARDTGRELDSSLIDQAQSSVALFAANIKAREIEISPAIGRAAIEAAKRYGRAVGSPAKLNFGDCFAYACAKEHGAVLLYKGNDFAQTDMA</sequence>
<dbReference type="EMBL" id="JBHSLW010000076">
    <property type="protein sequence ID" value="MFC5423342.1"/>
    <property type="molecule type" value="Genomic_DNA"/>
</dbReference>
<evidence type="ECO:0000256" key="3">
    <source>
        <dbReference type="ARBA" id="ARBA00022723"/>
    </source>
</evidence>
<evidence type="ECO:0000256" key="2">
    <source>
        <dbReference type="ARBA" id="ARBA00022722"/>
    </source>
</evidence>
<keyword evidence="8" id="KW-1185">Reference proteome</keyword>
<protein>
    <recommendedName>
        <fullName evidence="5">Ribonuclease VapC</fullName>
        <shortName evidence="5">RNase VapC</shortName>
        <ecNumber evidence="5">3.1.-.-</ecNumber>
    </recommendedName>
    <alternativeName>
        <fullName evidence="5">Toxin VapC</fullName>
    </alternativeName>
</protein>
<dbReference type="Pfam" id="PF01850">
    <property type="entry name" value="PIN"/>
    <property type="match status" value="1"/>
</dbReference>